<comment type="caution">
    <text evidence="5">The sequence shown here is derived from an EMBL/GenBank/DDBJ whole genome shotgun (WGS) entry which is preliminary data.</text>
</comment>
<dbReference type="GO" id="GO:0003729">
    <property type="term" value="F:mRNA binding"/>
    <property type="evidence" value="ECO:0007669"/>
    <property type="project" value="TreeGrafter"/>
</dbReference>
<dbReference type="EMBL" id="JAJFAZ020000008">
    <property type="protein sequence ID" value="KAI5313647.1"/>
    <property type="molecule type" value="Genomic_DNA"/>
</dbReference>
<dbReference type="PANTHER" id="PTHR12506:SF82">
    <property type="entry name" value="ZINC FINGER CCCH DOMAIN-CONTAINING PROTEIN 64-RELATED"/>
    <property type="match status" value="1"/>
</dbReference>
<accession>A0AAD4UX98</accession>
<dbReference type="PANTHER" id="PTHR12506">
    <property type="entry name" value="PROTEIN PHOSPHATASE RELATED"/>
    <property type="match status" value="1"/>
</dbReference>
<keyword evidence="1" id="KW-0479">Metal-binding</keyword>
<sequence length="235" mass="26442">MRCKFNHPKDKLAAAVPSENSNVFALPERPSELPCAFYLKMGQSKQENKIGEIGTTIHLEGTGFSVKPPALSFNSKGLPVSPGEPDCPFYLKTGSCNQDPKSDQCLSLYLKKDPESLKDPTTSHRQESSWDLLMELFFLFNDAPWEGPDLISSDVVWSNSSITPDLSLNIEKGICRIWCPDCTEKFLNKFQLKLIIRSHEGSDARENRTLLITNFFVGGMRFARPYPRFIISSSE</sequence>
<keyword evidence="6" id="KW-1185">Reference proteome</keyword>
<dbReference type="InterPro" id="IPR029052">
    <property type="entry name" value="Metallo-depent_PP-like"/>
</dbReference>
<evidence type="ECO:0000256" key="2">
    <source>
        <dbReference type="ARBA" id="ARBA00022771"/>
    </source>
</evidence>
<keyword evidence="3" id="KW-0862">Zinc</keyword>
<keyword evidence="2" id="KW-0863">Zinc-finger</keyword>
<evidence type="ECO:0000256" key="4">
    <source>
        <dbReference type="ARBA" id="ARBA00023125"/>
    </source>
</evidence>
<evidence type="ECO:0000256" key="3">
    <source>
        <dbReference type="ARBA" id="ARBA00022833"/>
    </source>
</evidence>
<dbReference type="SUPFAM" id="SSF56300">
    <property type="entry name" value="Metallo-dependent phosphatases"/>
    <property type="match status" value="1"/>
</dbReference>
<name>A0AAD4UX98_PRUDU</name>
<protein>
    <submittedName>
        <fullName evidence="5">Uncharacterized protein</fullName>
    </submittedName>
</protein>
<dbReference type="InterPro" id="IPR050974">
    <property type="entry name" value="Plant_ZF_CCCH"/>
</dbReference>
<evidence type="ECO:0000313" key="6">
    <source>
        <dbReference type="Proteomes" id="UP001054821"/>
    </source>
</evidence>
<gene>
    <name evidence="5" type="ORF">L3X38_042823</name>
</gene>
<dbReference type="Gene3D" id="3.60.21.10">
    <property type="match status" value="1"/>
</dbReference>
<reference evidence="5 6" key="1">
    <citation type="journal article" date="2022" name="G3 (Bethesda)">
        <title>Whole-genome sequence and methylome profiling of the almond [Prunus dulcis (Mill.) D.A. Webb] cultivar 'Nonpareil'.</title>
        <authorList>
            <person name="D'Amico-Willman K.M."/>
            <person name="Ouma W.Z."/>
            <person name="Meulia T."/>
            <person name="Sideli G.M."/>
            <person name="Gradziel T.M."/>
            <person name="Fresnedo-Ramirez J."/>
        </authorList>
    </citation>
    <scope>NUCLEOTIDE SEQUENCE [LARGE SCALE GENOMIC DNA]</scope>
    <source>
        <strain evidence="5">Clone GOH B32 T37-40</strain>
    </source>
</reference>
<organism evidence="5 6">
    <name type="scientific">Prunus dulcis</name>
    <name type="common">Almond</name>
    <name type="synonym">Amygdalus dulcis</name>
    <dbReference type="NCBI Taxonomy" id="3755"/>
    <lineage>
        <taxon>Eukaryota</taxon>
        <taxon>Viridiplantae</taxon>
        <taxon>Streptophyta</taxon>
        <taxon>Embryophyta</taxon>
        <taxon>Tracheophyta</taxon>
        <taxon>Spermatophyta</taxon>
        <taxon>Magnoliopsida</taxon>
        <taxon>eudicotyledons</taxon>
        <taxon>Gunneridae</taxon>
        <taxon>Pentapetalae</taxon>
        <taxon>rosids</taxon>
        <taxon>fabids</taxon>
        <taxon>Rosales</taxon>
        <taxon>Rosaceae</taxon>
        <taxon>Amygdaloideae</taxon>
        <taxon>Amygdaleae</taxon>
        <taxon>Prunus</taxon>
    </lineage>
</organism>
<evidence type="ECO:0000256" key="1">
    <source>
        <dbReference type="ARBA" id="ARBA00022723"/>
    </source>
</evidence>
<dbReference type="Proteomes" id="UP001054821">
    <property type="component" value="Chromosome 8"/>
</dbReference>
<proteinExistence type="predicted"/>
<dbReference type="GO" id="GO:0008270">
    <property type="term" value="F:zinc ion binding"/>
    <property type="evidence" value="ECO:0007669"/>
    <property type="project" value="UniProtKB-KW"/>
</dbReference>
<dbReference type="AlphaFoldDB" id="A0AAD4UX98"/>
<evidence type="ECO:0000313" key="5">
    <source>
        <dbReference type="EMBL" id="KAI5313647.1"/>
    </source>
</evidence>
<keyword evidence="4" id="KW-0238">DNA-binding</keyword>
<dbReference type="GO" id="GO:0003677">
    <property type="term" value="F:DNA binding"/>
    <property type="evidence" value="ECO:0007669"/>
    <property type="project" value="UniProtKB-KW"/>
</dbReference>